<dbReference type="GO" id="GO:0071949">
    <property type="term" value="F:FAD binding"/>
    <property type="evidence" value="ECO:0007669"/>
    <property type="project" value="InterPro"/>
</dbReference>
<dbReference type="InterPro" id="IPR050407">
    <property type="entry name" value="Geranylgeranyl_reductase"/>
</dbReference>
<proteinExistence type="predicted"/>
<evidence type="ECO:0000313" key="3">
    <source>
        <dbReference type="Proteomes" id="UP000596092"/>
    </source>
</evidence>
<dbReference type="InterPro" id="IPR002938">
    <property type="entry name" value="FAD-bd"/>
</dbReference>
<dbReference type="Gene3D" id="3.50.50.60">
    <property type="entry name" value="FAD/NAD(P)-binding domain"/>
    <property type="match status" value="1"/>
</dbReference>
<dbReference type="AlphaFoldDB" id="A0A7T5VEF0"/>
<feature type="domain" description="FAD-binding" evidence="1">
    <location>
        <begin position="4"/>
        <end position="270"/>
    </location>
</feature>
<organism evidence="2 3">
    <name type="scientific">Desulfobulbus oligotrophicus</name>
    <dbReference type="NCBI Taxonomy" id="1909699"/>
    <lineage>
        <taxon>Bacteria</taxon>
        <taxon>Pseudomonadati</taxon>
        <taxon>Thermodesulfobacteriota</taxon>
        <taxon>Desulfobulbia</taxon>
        <taxon>Desulfobulbales</taxon>
        <taxon>Desulfobulbaceae</taxon>
        <taxon>Desulfobulbus</taxon>
    </lineage>
</organism>
<evidence type="ECO:0000259" key="1">
    <source>
        <dbReference type="Pfam" id="PF01494"/>
    </source>
</evidence>
<dbReference type="PRINTS" id="PR00420">
    <property type="entry name" value="RNGMNOXGNASE"/>
</dbReference>
<evidence type="ECO:0000313" key="2">
    <source>
        <dbReference type="EMBL" id="QQG66415.1"/>
    </source>
</evidence>
<reference evidence="2 3" key="1">
    <citation type="submission" date="2020-05" db="EMBL/GenBank/DDBJ databases">
        <title>Complete genome of Desulfobulbus oligotrophicus.</title>
        <authorList>
            <person name="Podar M."/>
        </authorList>
    </citation>
    <scope>NUCLEOTIDE SEQUENCE [LARGE SCALE GENOMIC DNA]</scope>
    <source>
        <strain evidence="2 3">Prop6</strain>
    </source>
</reference>
<dbReference type="PANTHER" id="PTHR42685:SF22">
    <property type="entry name" value="CONDITIONED MEDIUM FACTOR RECEPTOR 1"/>
    <property type="match status" value="1"/>
</dbReference>
<dbReference type="RefSeq" id="WP_199262565.1">
    <property type="nucleotide sequence ID" value="NZ_CP054140.1"/>
</dbReference>
<dbReference type="SUPFAM" id="SSF51905">
    <property type="entry name" value="FAD/NAD(P)-binding domain"/>
    <property type="match status" value="1"/>
</dbReference>
<keyword evidence="3" id="KW-1185">Reference proteome</keyword>
<dbReference type="PANTHER" id="PTHR42685">
    <property type="entry name" value="GERANYLGERANYL DIPHOSPHATE REDUCTASE"/>
    <property type="match status" value="1"/>
</dbReference>
<name>A0A7T5VEF0_9BACT</name>
<gene>
    <name evidence="2" type="ORF">HP555_11320</name>
</gene>
<accession>A0A7T5VEF0</accession>
<dbReference type="KEGG" id="dog:HP555_11320"/>
<dbReference type="Proteomes" id="UP000596092">
    <property type="component" value="Chromosome"/>
</dbReference>
<dbReference type="Pfam" id="PF01494">
    <property type="entry name" value="FAD_binding_3"/>
    <property type="match status" value="1"/>
</dbReference>
<protein>
    <submittedName>
        <fullName evidence="2">NAD(P)/FAD-dependent oxidoreductase</fullName>
    </submittedName>
</protein>
<sequence length="343" mass="38012">MDTTEVLIVGGGPGGLACATLLAQHGVRVVLVERKSVIGPKVCAGGITCNGLLPHIPVELIERTFSQQHVSTLRQSAVITVKGPMVATVNRHRLGQWMADQAQRAGVTLLTGTRLLSLEEHHAGLEHLNGQRHRLQFEQLVGADGTNSLVRRFIGLPVDAMGVGIHCEVSGWYPQMEWHLDPDMFGPGYGWYFPHQRQYSVGVYADSRWIPARNLRQQLLGWLQQRRVQPDASTLRAGLVNYDYRGVRFGSVWLVGDAAGLASGLTGEGIYSAFLSGQEVARMILAADYTPKRLQMLVRKHGLHRRLLASVMARPRIGSLMMEVMIMLLRSKMIAFRHLEMAD</sequence>
<dbReference type="InterPro" id="IPR036188">
    <property type="entry name" value="FAD/NAD-bd_sf"/>
</dbReference>
<dbReference type="EMBL" id="CP054140">
    <property type="protein sequence ID" value="QQG66415.1"/>
    <property type="molecule type" value="Genomic_DNA"/>
</dbReference>